<protein>
    <submittedName>
        <fullName evidence="2">Uncharacterized protein</fullName>
    </submittedName>
</protein>
<dbReference type="InterPro" id="IPR022073">
    <property type="entry name" value="T4BSS_DotH_IcmK"/>
</dbReference>
<evidence type="ECO:0000313" key="2">
    <source>
        <dbReference type="EMBL" id="KPN62952.1"/>
    </source>
</evidence>
<feature type="chain" id="PRO_5006141063" evidence="1">
    <location>
        <begin position="41"/>
        <end position="488"/>
    </location>
</feature>
<proteinExistence type="predicted"/>
<feature type="signal peptide" evidence="1">
    <location>
        <begin position="1"/>
        <end position="40"/>
    </location>
</feature>
<accession>A0A0P7KHK8</accession>
<comment type="caution">
    <text evidence="2">The sequence shown here is derived from an EMBL/GenBank/DDBJ whole genome shotgun (WGS) entry which is preliminary data.</text>
</comment>
<evidence type="ECO:0000256" key="1">
    <source>
        <dbReference type="SAM" id="SignalP"/>
    </source>
</evidence>
<organism evidence="2 3">
    <name type="scientific">Aliiroseovarius crassostreae</name>
    <dbReference type="NCBI Taxonomy" id="154981"/>
    <lineage>
        <taxon>Bacteria</taxon>
        <taxon>Pseudomonadati</taxon>
        <taxon>Pseudomonadota</taxon>
        <taxon>Alphaproteobacteria</taxon>
        <taxon>Rhodobacterales</taxon>
        <taxon>Paracoccaceae</taxon>
        <taxon>Aliiroseovarius</taxon>
    </lineage>
</organism>
<dbReference type="Pfam" id="PF12293">
    <property type="entry name" value="T4BSS_DotH_IcmK"/>
    <property type="match status" value="2"/>
</dbReference>
<sequence>MIAIAPAWPSPLNAINRKESAMRKFIMLALLSATAIPAMAQQGEQLTPEELKTLRELAVQAQVEQTNTPTEIEQVRIPQLEEERARDTIGYQNTTRRVLQQRSVHIVSGGPTELYPIQPMTLWQGTTSSVAFFDHRGQPWPVQSVSHERQLVSVNDGGCAGNGGGDGEMLQGVDNIITFTPCSFWTTTSAQVVLRGETKPIVFDLSSGSDAEEVYVDSGLSVSLQSSVGRPFGRTHSGDVDLSWIQPAARALSIDPIDTSRDRTANAIVLARDVTTDISFMDSRRTPWPISEVVYTKGIVAINGDCADEVGGLATYKPEEGVSTFWATLCKPTRNTIGVKLEGRAGAISLLALNATGPSRQPDGTLSITVSGASPSTGPSSAGEAAVAGAPRTSAAFNPDAALDDFLSGAPLEGSQRVRIGGGGDAIQGWIYNGALYVRGAFFVVNPAYDGTARSTDGTMRVWKFDPPVSRLLVQNAHGAEAVLSIQY</sequence>
<keyword evidence="1" id="KW-0732">Signal</keyword>
<name>A0A0P7KHK8_9RHOB</name>
<evidence type="ECO:0000313" key="3">
    <source>
        <dbReference type="Proteomes" id="UP000050471"/>
    </source>
</evidence>
<dbReference type="AlphaFoldDB" id="A0A0P7KHK8"/>
<reference evidence="2 3" key="1">
    <citation type="submission" date="2015-09" db="EMBL/GenBank/DDBJ databases">
        <title>Draft genome sequence of Aliiroseovarius crassostreae CV919-312TSm, the causative agent of Roseovarius Oyster Disease (formerly Juvenile Oyster Disease).</title>
        <authorList>
            <person name="Kessner L."/>
            <person name="Spinard E."/>
            <person name="Nelson D."/>
        </authorList>
    </citation>
    <scope>NUCLEOTIDE SEQUENCE [LARGE SCALE GENOMIC DNA]</scope>
    <source>
        <strain evidence="2 3">CV919-312</strain>
    </source>
</reference>
<keyword evidence="3" id="KW-1185">Reference proteome</keyword>
<dbReference type="EMBL" id="LKBA01000008">
    <property type="protein sequence ID" value="KPN62952.1"/>
    <property type="molecule type" value="Genomic_DNA"/>
</dbReference>
<dbReference type="Proteomes" id="UP000050471">
    <property type="component" value="Unassembled WGS sequence"/>
</dbReference>
<dbReference type="STRING" id="154981.AKJ29_02050"/>
<gene>
    <name evidence="2" type="ORF">AKJ29_02050</name>
</gene>